<protein>
    <recommendedName>
        <fullName evidence="4">DUF3558 domain-containing protein</fullName>
    </recommendedName>
</protein>
<name>A0A1W2DR78_KIBAR</name>
<feature type="chain" id="PRO_5039317411" description="DUF3558 domain-containing protein" evidence="1">
    <location>
        <begin position="21"/>
        <end position="357"/>
    </location>
</feature>
<evidence type="ECO:0000313" key="3">
    <source>
        <dbReference type="Proteomes" id="UP000192674"/>
    </source>
</evidence>
<gene>
    <name evidence="2" type="ORF">SAMN05661093_03742</name>
</gene>
<evidence type="ECO:0000313" key="2">
    <source>
        <dbReference type="EMBL" id="SMC99974.1"/>
    </source>
</evidence>
<proteinExistence type="predicted"/>
<feature type="signal peptide" evidence="1">
    <location>
        <begin position="1"/>
        <end position="20"/>
    </location>
</feature>
<dbReference type="RefSeq" id="WP_143446392.1">
    <property type="nucleotide sequence ID" value="NZ_FWXV01000002.1"/>
</dbReference>
<dbReference type="OrthoDB" id="3658013at2"/>
<reference evidence="2 3" key="1">
    <citation type="submission" date="2017-04" db="EMBL/GenBank/DDBJ databases">
        <authorList>
            <person name="Afonso C.L."/>
            <person name="Miller P.J."/>
            <person name="Scott M.A."/>
            <person name="Spackman E."/>
            <person name="Goraichik I."/>
            <person name="Dimitrov K.M."/>
            <person name="Suarez D.L."/>
            <person name="Swayne D.E."/>
        </authorList>
    </citation>
    <scope>NUCLEOTIDE SEQUENCE [LARGE SCALE GENOMIC DNA]</scope>
    <source>
        <strain evidence="2 3">DSM 43828</strain>
    </source>
</reference>
<keyword evidence="1" id="KW-0732">Signal</keyword>
<organism evidence="2 3">
    <name type="scientific">Kibdelosporangium aridum</name>
    <dbReference type="NCBI Taxonomy" id="2030"/>
    <lineage>
        <taxon>Bacteria</taxon>
        <taxon>Bacillati</taxon>
        <taxon>Actinomycetota</taxon>
        <taxon>Actinomycetes</taxon>
        <taxon>Pseudonocardiales</taxon>
        <taxon>Pseudonocardiaceae</taxon>
        <taxon>Kibdelosporangium</taxon>
    </lineage>
</organism>
<dbReference type="AlphaFoldDB" id="A0A1W2DR78"/>
<sequence>MKRLASVLTALALLGAGACAMHVDGQPVGEKGVNKVGEGKKPDQYSFPENNSGFAQGEIDQPDPVPGFNWRGWDKQPSGRCAWVPAGLFDGIAATPPGPAGHFCSFFLDQAAGDAVQITWGGSFNPFDYDPVAFMEPATIAGLQARVYDLKRNQDAYPGSCQVEVNTRSVNKVDLLVWNQNKKPIDRAKSCQTAKTIMERIVKAMVPLAGGKVWDRTPQQPVRGSVSEACKLVNDVVTTYAVIEIGDRKHVQGKNDMGTTCLAQTDVRKAETLLTNGPDQGLAQVHPAKGAQVSEHKIGLLPARQEIVGLACAYAVEIVPGRLLRIEYRDHFNKGNGCMYARTLAQQAVSELLEDVE</sequence>
<dbReference type="Proteomes" id="UP000192674">
    <property type="component" value="Unassembled WGS sequence"/>
</dbReference>
<dbReference type="EMBL" id="FWXV01000002">
    <property type="protein sequence ID" value="SMC99974.1"/>
    <property type="molecule type" value="Genomic_DNA"/>
</dbReference>
<evidence type="ECO:0000256" key="1">
    <source>
        <dbReference type="SAM" id="SignalP"/>
    </source>
</evidence>
<keyword evidence="3" id="KW-1185">Reference proteome</keyword>
<dbReference type="PROSITE" id="PS51257">
    <property type="entry name" value="PROKAR_LIPOPROTEIN"/>
    <property type="match status" value="1"/>
</dbReference>
<accession>A0A1W2DR78</accession>
<evidence type="ECO:0008006" key="4">
    <source>
        <dbReference type="Google" id="ProtNLM"/>
    </source>
</evidence>